<dbReference type="PROSITE" id="PS51721">
    <property type="entry name" value="G_CP"/>
    <property type="match status" value="1"/>
</dbReference>
<dbReference type="OrthoDB" id="444945at2759"/>
<dbReference type="GO" id="GO:0005730">
    <property type="term" value="C:nucleolus"/>
    <property type="evidence" value="ECO:0007669"/>
    <property type="project" value="UniProtKB-SubCell"/>
</dbReference>
<feature type="compositionally biased region" description="Basic and acidic residues" evidence="8">
    <location>
        <begin position="474"/>
        <end position="495"/>
    </location>
</feature>
<dbReference type="SUPFAM" id="SSF52540">
    <property type="entry name" value="P-loop containing nucleoside triphosphate hydrolases"/>
    <property type="match status" value="1"/>
</dbReference>
<dbReference type="InterPro" id="IPR030378">
    <property type="entry name" value="G_CP_dom"/>
</dbReference>
<evidence type="ECO:0000256" key="2">
    <source>
        <dbReference type="ARBA" id="ARBA00022741"/>
    </source>
</evidence>
<dbReference type="EMBL" id="CAJNOC010005226">
    <property type="protein sequence ID" value="CAF1046204.1"/>
    <property type="molecule type" value="Genomic_DNA"/>
</dbReference>
<name>A0A814K918_9BILA</name>
<keyword evidence="4 7" id="KW-0539">Nucleus</keyword>
<dbReference type="InterPro" id="IPR023179">
    <property type="entry name" value="GTP-bd_ortho_bundle_sf"/>
</dbReference>
<evidence type="ECO:0000256" key="1">
    <source>
        <dbReference type="ARBA" id="ARBA00004604"/>
    </source>
</evidence>
<feature type="region of interest" description="Disordered" evidence="8">
    <location>
        <begin position="460"/>
        <end position="576"/>
    </location>
</feature>
<dbReference type="Gene3D" id="1.10.1580.10">
    <property type="match status" value="1"/>
</dbReference>
<evidence type="ECO:0000259" key="9">
    <source>
        <dbReference type="PROSITE" id="PS51721"/>
    </source>
</evidence>
<accession>A0A814K918</accession>
<keyword evidence="11" id="KW-1185">Reference proteome</keyword>
<dbReference type="Proteomes" id="UP000663879">
    <property type="component" value="Unassembled WGS sequence"/>
</dbReference>
<dbReference type="Gene3D" id="3.40.50.300">
    <property type="entry name" value="P-loop containing nucleotide triphosphate hydrolases"/>
    <property type="match status" value="1"/>
</dbReference>
<dbReference type="InterPro" id="IPR027417">
    <property type="entry name" value="P-loop_NTPase"/>
</dbReference>
<feature type="compositionally biased region" description="Acidic residues" evidence="8">
    <location>
        <begin position="517"/>
        <end position="526"/>
    </location>
</feature>
<dbReference type="FunFam" id="1.10.1580.10:FF:000001">
    <property type="entry name" value="Nucleolar GTP-binding protein 2"/>
    <property type="match status" value="1"/>
</dbReference>
<dbReference type="InterPro" id="IPR024929">
    <property type="entry name" value="GNL2_CP_dom"/>
</dbReference>
<dbReference type="AlphaFoldDB" id="A0A814K918"/>
<comment type="subunit">
    <text evidence="6">Interacts with LYAR and RPL23A. Interacts with the nuclear importin-beta receptor and, at a lower extent, with importin-alpha.</text>
</comment>
<dbReference type="InterPro" id="IPR050755">
    <property type="entry name" value="TRAFAC_YlqF/YawG_RiboMat"/>
</dbReference>
<evidence type="ECO:0000256" key="6">
    <source>
        <dbReference type="ARBA" id="ARBA00065814"/>
    </source>
</evidence>
<evidence type="ECO:0000313" key="10">
    <source>
        <dbReference type="EMBL" id="CAF1046204.1"/>
    </source>
</evidence>
<sequence>MGKVGETKNRVKDRIKSGNHSLNPDRANGKGGQNMRSKATIDRLNMYKNQKPVRNRSGKMIKAAPYQGWGTPGTQARVEPNRKWFGNTRVITQSALQTFQDEMAKAKSDPYKLIMKPTNLPTTILNEKAKNERVHLLEFEPFENTFGPKAQRKKPQLTTFDLKEYADLVAKKADEYDVEKDKDLVQDNEGVTDEAMFALFKAGQSRRIWGELYKVIDSSDVIIQVLDARNPEGTRCKQVEAYIKKEKSHKHIIFVMNKCDLVPTWVTQKWVAVLSQEHPTLAFHASLTNPFGKGALIQLLRQFGALHKDRKQISVGFIGYPNTGKSSVINALRKKKVCNVAPIAGETKVWQYITLMKRIYLIDCPGVVYPHGDTETDIVLKGVVRVENIPSPEDHVEEVLKRVKKEFIQRTYKIYEWEDHVDFLEKLACKTGKLNRGGESNISSAAKMVLNDFQRGKLPYYVRPPGITDDEEVTENKKAEEQAKLDAENKQKSGEVEQDEKAEEDQGEVEAPKLEENPEEDDEEEENNKTDKKEKKKKIKNQSVDKKLKKVLDKKENKIKKRFNYEENKKSKRNNK</sequence>
<dbReference type="Pfam" id="PF01926">
    <property type="entry name" value="MMR_HSR1"/>
    <property type="match status" value="1"/>
</dbReference>
<comment type="function">
    <text evidence="5">GTPase that associates with pre-60S ribosomal subunits in the nucleolus and is required for their nuclear export and maturation. May promote cell proliferation possibly by increasing p53/TP53 protein levels, and consequently those of its downstream product CDKN1A/p21, and decreasing RPL23A protein levels.</text>
</comment>
<evidence type="ECO:0000256" key="3">
    <source>
        <dbReference type="ARBA" id="ARBA00023134"/>
    </source>
</evidence>
<protein>
    <recommendedName>
        <fullName evidence="7">Nucleolar GTP-binding protein 2</fullName>
    </recommendedName>
</protein>
<evidence type="ECO:0000256" key="5">
    <source>
        <dbReference type="ARBA" id="ARBA00054763"/>
    </source>
</evidence>
<keyword evidence="2 7" id="KW-0547">Nucleotide-binding</keyword>
<gene>
    <name evidence="10" type="ORF">OXX778_LOCUS18597</name>
</gene>
<dbReference type="PANTHER" id="PTHR11089">
    <property type="entry name" value="GTP-BINDING PROTEIN-RELATED"/>
    <property type="match status" value="1"/>
</dbReference>
<comment type="subcellular location">
    <subcellularLocation>
        <location evidence="1 7">Nucleus</location>
        <location evidence="1 7">Nucleolus</location>
    </subcellularLocation>
</comment>
<feature type="compositionally biased region" description="Acidic residues" evidence="8">
    <location>
        <begin position="496"/>
        <end position="508"/>
    </location>
</feature>
<feature type="region of interest" description="Disordered" evidence="8">
    <location>
        <begin position="1"/>
        <end position="35"/>
    </location>
</feature>
<dbReference type="InterPro" id="IPR006073">
    <property type="entry name" value="GTP-bd"/>
</dbReference>
<dbReference type="FunFam" id="3.40.50.300:FF:000559">
    <property type="entry name" value="Nuclear/nucleolar GTPase 2"/>
    <property type="match status" value="1"/>
</dbReference>
<evidence type="ECO:0000256" key="8">
    <source>
        <dbReference type="SAM" id="MobiDB-lite"/>
    </source>
</evidence>
<comment type="caution">
    <text evidence="10">The sequence shown here is derived from an EMBL/GenBank/DDBJ whole genome shotgun (WGS) entry which is preliminary data.</text>
</comment>
<dbReference type="InterPro" id="IPR012971">
    <property type="entry name" value="NOG2_N_dom"/>
</dbReference>
<feature type="compositionally biased region" description="Basic and acidic residues" evidence="8">
    <location>
        <begin position="1"/>
        <end position="16"/>
    </location>
</feature>
<evidence type="ECO:0000256" key="7">
    <source>
        <dbReference type="RuleBase" id="RU364023"/>
    </source>
</evidence>
<evidence type="ECO:0000313" key="11">
    <source>
        <dbReference type="Proteomes" id="UP000663879"/>
    </source>
</evidence>
<proteinExistence type="inferred from homology"/>
<reference evidence="10" key="1">
    <citation type="submission" date="2021-02" db="EMBL/GenBank/DDBJ databases">
        <authorList>
            <person name="Nowell W R."/>
        </authorList>
    </citation>
    <scope>NUCLEOTIDE SEQUENCE</scope>
    <source>
        <strain evidence="10">Ploen Becks lab</strain>
    </source>
</reference>
<dbReference type="GO" id="GO:0005525">
    <property type="term" value="F:GTP binding"/>
    <property type="evidence" value="ECO:0007669"/>
    <property type="project" value="UniProtKB-KW"/>
</dbReference>
<feature type="domain" description="CP-type G" evidence="9">
    <location>
        <begin position="209"/>
        <end position="370"/>
    </location>
</feature>
<dbReference type="CDD" id="cd01858">
    <property type="entry name" value="NGP_1"/>
    <property type="match status" value="1"/>
</dbReference>
<feature type="compositionally biased region" description="Basic and acidic residues" evidence="8">
    <location>
        <begin position="543"/>
        <end position="556"/>
    </location>
</feature>
<dbReference type="PRINTS" id="PR00326">
    <property type="entry name" value="GTP1OBG"/>
</dbReference>
<dbReference type="Pfam" id="PF08153">
    <property type="entry name" value="NGP1NT"/>
    <property type="match status" value="1"/>
</dbReference>
<organism evidence="10 11">
    <name type="scientific">Brachionus calyciflorus</name>
    <dbReference type="NCBI Taxonomy" id="104777"/>
    <lineage>
        <taxon>Eukaryota</taxon>
        <taxon>Metazoa</taxon>
        <taxon>Spiralia</taxon>
        <taxon>Gnathifera</taxon>
        <taxon>Rotifera</taxon>
        <taxon>Eurotatoria</taxon>
        <taxon>Monogononta</taxon>
        <taxon>Pseudotrocha</taxon>
        <taxon>Ploima</taxon>
        <taxon>Brachionidae</taxon>
        <taxon>Brachionus</taxon>
    </lineage>
</organism>
<evidence type="ECO:0000256" key="4">
    <source>
        <dbReference type="ARBA" id="ARBA00023242"/>
    </source>
</evidence>
<keyword evidence="3 7" id="KW-0342">GTP-binding</keyword>
<comment type="similarity">
    <text evidence="7">Belongs to the TRAFAC class YlqF/YawG GTPase family. NOG2 subfamily.</text>
</comment>
<dbReference type="PANTHER" id="PTHR11089:SF9">
    <property type="entry name" value="NUCLEOLAR GTP-BINDING PROTEIN 2"/>
    <property type="match status" value="1"/>
</dbReference>